<comment type="caution">
    <text evidence="2">The sequence shown here is derived from an EMBL/GenBank/DDBJ whole genome shotgun (WGS) entry which is preliminary data.</text>
</comment>
<dbReference type="GO" id="GO:0006260">
    <property type="term" value="P:DNA replication"/>
    <property type="evidence" value="ECO:0007669"/>
    <property type="project" value="InterPro"/>
</dbReference>
<dbReference type="InterPro" id="IPR036977">
    <property type="entry name" value="DNA_primase_Znf_CHC2"/>
</dbReference>
<proteinExistence type="predicted"/>
<protein>
    <recommendedName>
        <fullName evidence="1">Zinc finger CHC2-type domain-containing protein</fullName>
    </recommendedName>
</protein>
<dbReference type="GO" id="GO:0003677">
    <property type="term" value="F:DNA binding"/>
    <property type="evidence" value="ECO:0007669"/>
    <property type="project" value="InterPro"/>
</dbReference>
<dbReference type="InterPro" id="IPR002694">
    <property type="entry name" value="Znf_CHC2"/>
</dbReference>
<name>A0A846JUZ5_CLOBO</name>
<gene>
    <name evidence="2" type="ORF">FDB51_14930</name>
</gene>
<dbReference type="Proteomes" id="UP000473681">
    <property type="component" value="Unassembled WGS sequence"/>
</dbReference>
<evidence type="ECO:0000259" key="1">
    <source>
        <dbReference type="Pfam" id="PF01807"/>
    </source>
</evidence>
<dbReference type="GO" id="GO:0003899">
    <property type="term" value="F:DNA-directed RNA polymerase activity"/>
    <property type="evidence" value="ECO:0007669"/>
    <property type="project" value="InterPro"/>
</dbReference>
<sequence length="379" mass="45293">MGMGKGIIDNFNNSVEIRDVYERVTGMKIGRNKNCKCPFHLSSKDNHNNAAIDIKRNSFSCFSHKCATGMKAYEFIAKYNNLENEKFPIIAKKINEYYPNSFKIYSKNEINKYCKLSNFYIKIEKDFRDKIQERINLLNNFFFNKQGINVDIDKMEALWNCIKFNEFYEAIANYIKIDRNIGSFKIDDERLNIEITNRVLKYRNKYVKSNKIIKNIVNIGKKLANEYKLNPNQELKERLHQYRLEYKLLVGEKTEIKINNLSLEEKLRFSNKSGLKYLGNDNIEELLKKKNLYKLNKQICELISENERDAFICGNLDYTISMLYIKPFNYNNKLISNNYIKYVENRLEYFRKQTGSTLKDRYFCDKELRLNKKLRKFFI</sequence>
<dbReference type="Pfam" id="PF01807">
    <property type="entry name" value="Zn_ribbon_DnaG"/>
    <property type="match status" value="1"/>
</dbReference>
<accession>A0A846JUZ5</accession>
<evidence type="ECO:0000313" key="2">
    <source>
        <dbReference type="EMBL" id="NFN36377.1"/>
    </source>
</evidence>
<organism evidence="2 3">
    <name type="scientific">Clostridium botulinum</name>
    <dbReference type="NCBI Taxonomy" id="1491"/>
    <lineage>
        <taxon>Bacteria</taxon>
        <taxon>Bacillati</taxon>
        <taxon>Bacillota</taxon>
        <taxon>Clostridia</taxon>
        <taxon>Eubacteriales</taxon>
        <taxon>Clostridiaceae</taxon>
        <taxon>Clostridium</taxon>
    </lineage>
</organism>
<dbReference type="Gene3D" id="3.90.580.10">
    <property type="entry name" value="Zinc finger, CHC2-type domain"/>
    <property type="match status" value="1"/>
</dbReference>
<dbReference type="AlphaFoldDB" id="A0A846JUZ5"/>
<reference evidence="2 3" key="1">
    <citation type="submission" date="2019-04" db="EMBL/GenBank/DDBJ databases">
        <title>Genome sequencing of Clostridium botulinum Groups I-IV and Clostridium butyricum.</title>
        <authorList>
            <person name="Brunt J."/>
            <person name="Van Vliet A.H.M."/>
            <person name="Stringer S.C."/>
            <person name="Carter A.T."/>
            <person name="Peck M.W."/>
        </authorList>
    </citation>
    <scope>NUCLEOTIDE SEQUENCE [LARGE SCALE GENOMIC DNA]</scope>
    <source>
        <strain evidence="2 3">CB-K-33E</strain>
    </source>
</reference>
<feature type="domain" description="Zinc finger CHC2-type" evidence="1">
    <location>
        <begin position="6"/>
        <end position="84"/>
    </location>
</feature>
<dbReference type="SUPFAM" id="SSF57783">
    <property type="entry name" value="Zinc beta-ribbon"/>
    <property type="match status" value="1"/>
</dbReference>
<dbReference type="EMBL" id="SWVK01000023">
    <property type="protein sequence ID" value="NFN36377.1"/>
    <property type="molecule type" value="Genomic_DNA"/>
</dbReference>
<dbReference type="GO" id="GO:0008270">
    <property type="term" value="F:zinc ion binding"/>
    <property type="evidence" value="ECO:0007669"/>
    <property type="project" value="InterPro"/>
</dbReference>
<evidence type="ECO:0000313" key="3">
    <source>
        <dbReference type="Proteomes" id="UP000473681"/>
    </source>
</evidence>